<feature type="compositionally biased region" description="Polar residues" evidence="1">
    <location>
        <begin position="410"/>
        <end position="421"/>
    </location>
</feature>
<sequence>MSPLLVESQPAGLSTAESDSSCSFSVASNAAAMRSNNHHHSIAIHASPLGGEVKSAVDSSVDTKPQISTTVAASTRRSSMKRIVSMPKITTRSPKTHIDTAARRHAVDPCSLSLSSSIGSSAPAVLIRAPSVDSIESKPIRSIMTSRTLHESLHRGRTQRKQRTGSITFGQVSIREYERILGDNPSVTSGPPLSIGWRYAPQPIQIDVDTFEAGKGLPRSSSEYLVPKAVREKILREHAEASRRELAHAVRNINRQKQQRRKTVVNLPLAPAEERIEKVKRSVQKVLKARAPYSKEEARLWDEAHAVAMEKARRLEESIRNGEKLSMKKVYEIGTPWNNVVPSRSNSKREEIDDGCSEEAKRSESFHEDDTGAENDLKDSVETSTSAQVPPDISNACKYEPQPQKRRVSIDTSNLESSSPDRNIRASRFEDNFRHSDSDIAGLTKLKSEIVASENENDVDEIFAKLVLDEGAVN</sequence>
<accession>A0ABD3PDK1</accession>
<proteinExistence type="predicted"/>
<reference evidence="2 3" key="1">
    <citation type="journal article" date="2020" name="G3 (Bethesda)">
        <title>Improved Reference Genome for Cyclotella cryptica CCMP332, a Model for Cell Wall Morphogenesis, Salinity Adaptation, and Lipid Production in Diatoms (Bacillariophyta).</title>
        <authorList>
            <person name="Roberts W.R."/>
            <person name="Downey K.M."/>
            <person name="Ruck E.C."/>
            <person name="Traller J.C."/>
            <person name="Alverson A.J."/>
        </authorList>
    </citation>
    <scope>NUCLEOTIDE SEQUENCE [LARGE SCALE GENOMIC DNA]</scope>
    <source>
        <strain evidence="2 3">CCMP332</strain>
    </source>
</reference>
<comment type="caution">
    <text evidence="2">The sequence shown here is derived from an EMBL/GenBank/DDBJ whole genome shotgun (WGS) entry which is preliminary data.</text>
</comment>
<keyword evidence="3" id="KW-1185">Reference proteome</keyword>
<dbReference type="Proteomes" id="UP001516023">
    <property type="component" value="Unassembled WGS sequence"/>
</dbReference>
<dbReference type="EMBL" id="JABMIG020000207">
    <property type="protein sequence ID" value="KAL3785887.1"/>
    <property type="molecule type" value="Genomic_DNA"/>
</dbReference>
<organism evidence="2 3">
    <name type="scientific">Cyclotella cryptica</name>
    <dbReference type="NCBI Taxonomy" id="29204"/>
    <lineage>
        <taxon>Eukaryota</taxon>
        <taxon>Sar</taxon>
        <taxon>Stramenopiles</taxon>
        <taxon>Ochrophyta</taxon>
        <taxon>Bacillariophyta</taxon>
        <taxon>Coscinodiscophyceae</taxon>
        <taxon>Thalassiosirophycidae</taxon>
        <taxon>Stephanodiscales</taxon>
        <taxon>Stephanodiscaceae</taxon>
        <taxon>Cyclotella</taxon>
    </lineage>
</organism>
<evidence type="ECO:0000313" key="3">
    <source>
        <dbReference type="Proteomes" id="UP001516023"/>
    </source>
</evidence>
<evidence type="ECO:0000313" key="2">
    <source>
        <dbReference type="EMBL" id="KAL3785887.1"/>
    </source>
</evidence>
<feature type="region of interest" description="Disordered" evidence="1">
    <location>
        <begin position="337"/>
        <end position="422"/>
    </location>
</feature>
<gene>
    <name evidence="2" type="ORF">HJC23_008775</name>
</gene>
<dbReference type="AlphaFoldDB" id="A0ABD3PDK1"/>
<evidence type="ECO:0000256" key="1">
    <source>
        <dbReference type="SAM" id="MobiDB-lite"/>
    </source>
</evidence>
<name>A0ABD3PDK1_9STRA</name>
<protein>
    <submittedName>
        <fullName evidence="2">Uncharacterized protein</fullName>
    </submittedName>
</protein>
<feature type="compositionally biased region" description="Basic and acidic residues" evidence="1">
    <location>
        <begin position="358"/>
        <end position="381"/>
    </location>
</feature>